<feature type="domain" description="Phage-like element PBSX protein XkdF" evidence="1">
    <location>
        <begin position="14"/>
        <end position="123"/>
    </location>
</feature>
<dbReference type="RefSeq" id="WP_213671066.1">
    <property type="nucleotide sequence ID" value="NZ_JAHCDA010000003.1"/>
</dbReference>
<evidence type="ECO:0000313" key="3">
    <source>
        <dbReference type="Proteomes" id="UP000766336"/>
    </source>
</evidence>
<gene>
    <name evidence="2" type="ORF">KHU32_15515</name>
</gene>
<comment type="caution">
    <text evidence="2">The sequence shown here is derived from an EMBL/GenBank/DDBJ whole genome shotgun (WGS) entry which is preliminary data.</text>
</comment>
<proteinExistence type="predicted"/>
<sequence length="203" mass="22338">MSQTENPVAREVAVKKADAVLRLVYGEVYAPGVPDSQGDVMTAEEIRKMAHGFVSAGLVNAIDEEHNQTESGTVVVESFIARKGDPDFIEGAWVLGVRCPQDVWERVEKGELNGFSFDGFGERHPTIVTMDIPDRLSGQTTKNHEHEHTFVVKYDKDGVFLGGQTDEVDGHWHIIKRGTVTETSGAAPHAHRFSFVEAISANH</sequence>
<evidence type="ECO:0000313" key="2">
    <source>
        <dbReference type="EMBL" id="MBS7812358.1"/>
    </source>
</evidence>
<accession>A0ABS5QII9</accession>
<keyword evidence="3" id="KW-1185">Reference proteome</keyword>
<evidence type="ECO:0000259" key="1">
    <source>
        <dbReference type="Pfam" id="PF14550"/>
    </source>
</evidence>
<protein>
    <recommendedName>
        <fullName evidence="1">Phage-like element PBSX protein XkdF domain-containing protein</fullName>
    </recommendedName>
</protein>
<dbReference type="Proteomes" id="UP000766336">
    <property type="component" value="Unassembled WGS sequence"/>
</dbReference>
<dbReference type="InterPro" id="IPR027924">
    <property type="entry name" value="XkdF"/>
</dbReference>
<organism evidence="2 3">
    <name type="scientific">Roseococcus pinisoli</name>
    <dbReference type="NCBI Taxonomy" id="2835040"/>
    <lineage>
        <taxon>Bacteria</taxon>
        <taxon>Pseudomonadati</taxon>
        <taxon>Pseudomonadota</taxon>
        <taxon>Alphaproteobacteria</taxon>
        <taxon>Acetobacterales</taxon>
        <taxon>Roseomonadaceae</taxon>
        <taxon>Roseococcus</taxon>
    </lineage>
</organism>
<dbReference type="Pfam" id="PF14550">
    <property type="entry name" value="Peptidase_S78_2"/>
    <property type="match status" value="1"/>
</dbReference>
<reference evidence="2 3" key="1">
    <citation type="submission" date="2021-05" db="EMBL/GenBank/DDBJ databases">
        <title>Roseococcus sp. XZZS9, whole genome shotgun sequencing project.</title>
        <authorList>
            <person name="Zhao G."/>
            <person name="Shen L."/>
        </authorList>
    </citation>
    <scope>NUCLEOTIDE SEQUENCE [LARGE SCALE GENOMIC DNA]</scope>
    <source>
        <strain evidence="2 3">XZZS9</strain>
    </source>
</reference>
<dbReference type="EMBL" id="JAHCDA010000003">
    <property type="protein sequence ID" value="MBS7812358.1"/>
    <property type="molecule type" value="Genomic_DNA"/>
</dbReference>
<name>A0ABS5QII9_9PROT</name>